<dbReference type="EC" id="3.2.1.21" evidence="3 9"/>
<protein>
    <recommendedName>
        <fullName evidence="3 9">Beta-glucosidase</fullName>
        <ecNumber evidence="3 9">3.2.1.21</ecNumber>
    </recommendedName>
</protein>
<dbReference type="InterPro" id="IPR001360">
    <property type="entry name" value="Glyco_hydro_1"/>
</dbReference>
<dbReference type="Pfam" id="PF00232">
    <property type="entry name" value="Glyco_hydro_1"/>
    <property type="match status" value="1"/>
</dbReference>
<dbReference type="PANTHER" id="PTHR10353">
    <property type="entry name" value="GLYCOSYL HYDROLASE"/>
    <property type="match status" value="1"/>
</dbReference>
<evidence type="ECO:0000256" key="4">
    <source>
        <dbReference type="ARBA" id="ARBA00022801"/>
    </source>
</evidence>
<name>A0ABU0P5P6_9MICO</name>
<evidence type="ECO:0000256" key="5">
    <source>
        <dbReference type="ARBA" id="ARBA00023001"/>
    </source>
</evidence>
<evidence type="ECO:0000256" key="1">
    <source>
        <dbReference type="ARBA" id="ARBA00000448"/>
    </source>
</evidence>
<evidence type="ECO:0000256" key="9">
    <source>
        <dbReference type="RuleBase" id="RU361175"/>
    </source>
</evidence>
<gene>
    <name evidence="10" type="ORF">QFZ46_000806</name>
</gene>
<dbReference type="InterPro" id="IPR017736">
    <property type="entry name" value="Glyco_hydro_1_beta-glucosidase"/>
</dbReference>
<dbReference type="PROSITE" id="PS00653">
    <property type="entry name" value="GLYCOSYL_HYDROL_F1_2"/>
    <property type="match status" value="1"/>
</dbReference>
<dbReference type="NCBIfam" id="TIGR03356">
    <property type="entry name" value="BGL"/>
    <property type="match status" value="1"/>
</dbReference>
<evidence type="ECO:0000313" key="11">
    <source>
        <dbReference type="Proteomes" id="UP001239085"/>
    </source>
</evidence>
<dbReference type="Proteomes" id="UP001239085">
    <property type="component" value="Unassembled WGS sequence"/>
</dbReference>
<comment type="similarity">
    <text evidence="2 9">Belongs to the glycosyl hydrolase 1 family.</text>
</comment>
<dbReference type="Gene3D" id="3.20.20.80">
    <property type="entry name" value="Glycosidases"/>
    <property type="match status" value="1"/>
</dbReference>
<keyword evidence="5" id="KW-0136">Cellulose degradation</keyword>
<sequence length="451" mass="50463">MSLLNLPRSFEFGVATSAFQIEGAWDADGKGPSIWDTFGHTPGKVLDDIPGDVACDHYHRYPEDIEIMKWLGLDSYRFSLSWSRIMPDGVGRINQKGLDFYRRLTDSLLDAGITPNATLYHWDLPQALQDRGGWPDRDVADWFAEYAAVAFDALGDRIGRWATVNEPISTWVGYALGAFAPGLRDERAGRQAMHNQMLAHGKAVQAFRAAGSPGDIGVVLDIWKRQPATDSADDRALAAQGEDDGFRFFLDTLRGGGYSDRLRERLQAEGTFPDVHDSDQEIIASPVDYLGLNVYSRVVVNSENQDSNGWAESDPPRGGNFLDDGSEFYPRAVYEALQMVRDDYGWNGPIYITENGLPDGPADPGADPLHDQERIRYVGGFLEWIDRAVAEGSDVRGYYLWSLMDNYEWGMGFSKKYGIIRVDPETLVRTPKDSAHWYRDVIAAHHASHRS</sequence>
<dbReference type="SUPFAM" id="SSF51445">
    <property type="entry name" value="(Trans)glycosidases"/>
    <property type="match status" value="1"/>
</dbReference>
<dbReference type="PANTHER" id="PTHR10353:SF36">
    <property type="entry name" value="LP05116P"/>
    <property type="match status" value="1"/>
</dbReference>
<evidence type="ECO:0000256" key="6">
    <source>
        <dbReference type="ARBA" id="ARBA00023277"/>
    </source>
</evidence>
<dbReference type="EMBL" id="JAUSXK010000001">
    <property type="protein sequence ID" value="MDQ0642646.1"/>
    <property type="molecule type" value="Genomic_DNA"/>
</dbReference>
<dbReference type="GO" id="GO:0008422">
    <property type="term" value="F:beta-glucosidase activity"/>
    <property type="evidence" value="ECO:0007669"/>
    <property type="project" value="UniProtKB-EC"/>
</dbReference>
<dbReference type="InterPro" id="IPR017853">
    <property type="entry name" value="GH"/>
</dbReference>
<keyword evidence="11" id="KW-1185">Reference proteome</keyword>
<accession>A0ABU0P5P6</accession>
<dbReference type="InterPro" id="IPR033132">
    <property type="entry name" value="GH_1_N_CS"/>
</dbReference>
<dbReference type="PRINTS" id="PR00131">
    <property type="entry name" value="GLHYDRLASE1"/>
</dbReference>
<dbReference type="RefSeq" id="WP_307358547.1">
    <property type="nucleotide sequence ID" value="NZ_JAUSXK010000001.1"/>
</dbReference>
<keyword evidence="4 9" id="KW-0378">Hydrolase</keyword>
<proteinExistence type="inferred from homology"/>
<evidence type="ECO:0000256" key="3">
    <source>
        <dbReference type="ARBA" id="ARBA00012744"/>
    </source>
</evidence>
<keyword evidence="7 9" id="KW-0326">Glycosidase</keyword>
<evidence type="ECO:0000256" key="2">
    <source>
        <dbReference type="ARBA" id="ARBA00010838"/>
    </source>
</evidence>
<keyword evidence="8" id="KW-0624">Polysaccharide degradation</keyword>
<comment type="caution">
    <text evidence="10">The sequence shown here is derived from an EMBL/GenBank/DDBJ whole genome shotgun (WGS) entry which is preliminary data.</text>
</comment>
<reference evidence="10 11" key="1">
    <citation type="submission" date="2023-07" db="EMBL/GenBank/DDBJ databases">
        <title>Comparative genomics of wheat-associated soil bacteria to identify genetic determinants of phenazine resistance.</title>
        <authorList>
            <person name="Mouncey N."/>
        </authorList>
    </citation>
    <scope>NUCLEOTIDE SEQUENCE [LARGE SCALE GENOMIC DNA]</scope>
    <source>
        <strain evidence="10 11">W2I7</strain>
    </source>
</reference>
<evidence type="ECO:0000256" key="7">
    <source>
        <dbReference type="ARBA" id="ARBA00023295"/>
    </source>
</evidence>
<keyword evidence="6" id="KW-0119">Carbohydrate metabolism</keyword>
<comment type="catalytic activity">
    <reaction evidence="1 9">
        <text>Hydrolysis of terminal, non-reducing beta-D-glucosyl residues with release of beta-D-glucose.</text>
        <dbReference type="EC" id="3.2.1.21"/>
    </reaction>
</comment>
<evidence type="ECO:0000313" key="10">
    <source>
        <dbReference type="EMBL" id="MDQ0642646.1"/>
    </source>
</evidence>
<evidence type="ECO:0000256" key="8">
    <source>
        <dbReference type="ARBA" id="ARBA00023326"/>
    </source>
</evidence>
<organism evidence="10 11">
    <name type="scientific">Microbacterium murale</name>
    <dbReference type="NCBI Taxonomy" id="1081040"/>
    <lineage>
        <taxon>Bacteria</taxon>
        <taxon>Bacillati</taxon>
        <taxon>Actinomycetota</taxon>
        <taxon>Actinomycetes</taxon>
        <taxon>Micrococcales</taxon>
        <taxon>Microbacteriaceae</taxon>
        <taxon>Microbacterium</taxon>
    </lineage>
</organism>